<dbReference type="AlphaFoldDB" id="A0A1M5MQ07"/>
<feature type="transmembrane region" description="Helical" evidence="1">
    <location>
        <begin position="62"/>
        <end position="86"/>
    </location>
</feature>
<dbReference type="Pfam" id="PF12679">
    <property type="entry name" value="ABC2_membrane_2"/>
    <property type="match status" value="1"/>
</dbReference>
<keyword evidence="1" id="KW-1133">Transmembrane helix</keyword>
<organism evidence="2 3">
    <name type="scientific">Ornithinibacillus halophilus</name>
    <dbReference type="NCBI Taxonomy" id="930117"/>
    <lineage>
        <taxon>Bacteria</taxon>
        <taxon>Bacillati</taxon>
        <taxon>Bacillota</taxon>
        <taxon>Bacilli</taxon>
        <taxon>Bacillales</taxon>
        <taxon>Bacillaceae</taxon>
        <taxon>Ornithinibacillus</taxon>
    </lineage>
</organism>
<keyword evidence="3" id="KW-1185">Reference proteome</keyword>
<dbReference type="PANTHER" id="PTHR43471">
    <property type="entry name" value="ABC TRANSPORTER PERMEASE"/>
    <property type="match status" value="1"/>
</dbReference>
<protein>
    <submittedName>
        <fullName evidence="2">ABC-2 type transport system permease protein</fullName>
    </submittedName>
</protein>
<feature type="transmembrane region" description="Helical" evidence="1">
    <location>
        <begin position="182"/>
        <end position="207"/>
    </location>
</feature>
<accession>A0A1M5MQ07</accession>
<feature type="transmembrane region" description="Helical" evidence="1">
    <location>
        <begin position="152"/>
        <end position="173"/>
    </location>
</feature>
<gene>
    <name evidence="2" type="ORF">SAMN05216225_106214</name>
</gene>
<dbReference type="EMBL" id="FQVW01000062">
    <property type="protein sequence ID" value="SHG78969.1"/>
    <property type="molecule type" value="Genomic_DNA"/>
</dbReference>
<feature type="transmembrane region" description="Helical" evidence="1">
    <location>
        <begin position="229"/>
        <end position="251"/>
    </location>
</feature>
<keyword evidence="1" id="KW-0812">Transmembrane</keyword>
<keyword evidence="1" id="KW-0472">Membrane</keyword>
<reference evidence="2 3" key="1">
    <citation type="submission" date="2016-11" db="EMBL/GenBank/DDBJ databases">
        <authorList>
            <person name="Jaros S."/>
            <person name="Januszkiewicz K."/>
            <person name="Wedrychowicz H."/>
        </authorList>
    </citation>
    <scope>NUCLEOTIDE SEQUENCE [LARGE SCALE GENOMIC DNA]</scope>
    <source>
        <strain evidence="2 3">IBRC-M 10683</strain>
    </source>
</reference>
<dbReference type="Proteomes" id="UP000183988">
    <property type="component" value="Unassembled WGS sequence"/>
</dbReference>
<sequence length="258" mass="29036">MQFNTLFKKEMLENWRNKKWIWVPLVIIILSIMDPITSYYLPQIMESVGGMPEGTTFELPEFLPAEVVTMTLGQLSSLGVLIIVLMSMGTIAGERKSGVSELVLVKPVSYKNYILAKWSSLLVLVWFSLALGILVSWYYINLLFGELSIVALLQIIFFYGLWMTLVVSLTIFYNTVFRSSGLVAFLTILTIMTMSILTQIFGTYLAWSPNNLSSYIFEAVLTESIPSELIGTSIVTIILSVGLLIGSFYIFRTKELAN</sequence>
<evidence type="ECO:0000256" key="1">
    <source>
        <dbReference type="SAM" id="Phobius"/>
    </source>
</evidence>
<dbReference type="STRING" id="930117.SAMN05216225_106214"/>
<name>A0A1M5MQ07_9BACI</name>
<dbReference type="OrthoDB" id="4187110at2"/>
<evidence type="ECO:0000313" key="2">
    <source>
        <dbReference type="EMBL" id="SHG78969.1"/>
    </source>
</evidence>
<proteinExistence type="predicted"/>
<dbReference type="GO" id="GO:0005886">
    <property type="term" value="C:plasma membrane"/>
    <property type="evidence" value="ECO:0007669"/>
    <property type="project" value="UniProtKB-SubCell"/>
</dbReference>
<feature type="transmembrane region" description="Helical" evidence="1">
    <location>
        <begin position="20"/>
        <end position="42"/>
    </location>
</feature>
<dbReference type="GO" id="GO:0140359">
    <property type="term" value="F:ABC-type transporter activity"/>
    <property type="evidence" value="ECO:0007669"/>
    <property type="project" value="InterPro"/>
</dbReference>
<dbReference type="RefSeq" id="WP_084063385.1">
    <property type="nucleotide sequence ID" value="NZ_FQVW01000062.1"/>
</dbReference>
<feature type="transmembrane region" description="Helical" evidence="1">
    <location>
        <begin position="121"/>
        <end position="140"/>
    </location>
</feature>
<evidence type="ECO:0000313" key="3">
    <source>
        <dbReference type="Proteomes" id="UP000183988"/>
    </source>
</evidence>